<dbReference type="GeneTree" id="ENSGT00940000172057"/>
<name>A0A452UC77_URSMA</name>
<accession>A0A452UC77</accession>
<keyword evidence="1" id="KW-0732">Signal</keyword>
<dbReference type="Ensembl" id="ENSUMAT00000021816.1">
    <property type="protein sequence ID" value="ENSUMAP00000018438.1"/>
    <property type="gene ID" value="ENSUMAG00000013543.1"/>
</dbReference>
<organism evidence="2">
    <name type="scientific">Ursus maritimus</name>
    <name type="common">Polar bear</name>
    <name type="synonym">Thalarctos maritimus</name>
    <dbReference type="NCBI Taxonomy" id="29073"/>
    <lineage>
        <taxon>Eukaryota</taxon>
        <taxon>Metazoa</taxon>
        <taxon>Chordata</taxon>
        <taxon>Craniata</taxon>
        <taxon>Vertebrata</taxon>
        <taxon>Euteleostomi</taxon>
        <taxon>Mammalia</taxon>
        <taxon>Eutheria</taxon>
        <taxon>Laurasiatheria</taxon>
        <taxon>Carnivora</taxon>
        <taxon>Caniformia</taxon>
        <taxon>Ursidae</taxon>
        <taxon>Ursus</taxon>
    </lineage>
</organism>
<feature type="signal peptide" evidence="1">
    <location>
        <begin position="1"/>
        <end position="31"/>
    </location>
</feature>
<evidence type="ECO:0000256" key="1">
    <source>
        <dbReference type="SAM" id="SignalP"/>
    </source>
</evidence>
<evidence type="ECO:0000313" key="2">
    <source>
        <dbReference type="Ensembl" id="ENSUMAP00000018438"/>
    </source>
</evidence>
<sequence>VSGLSGLPAQHGPCPLPLLLFLLLGPSSVFAISFHLPINSHKCPCEEIHKDLLVTGTYEVTDQSGGTGGLHTHLKITDSAALLGGESASPSPSAPPPAHALSLSLSFSLK</sequence>
<feature type="chain" id="PRO_5019357950" evidence="1">
    <location>
        <begin position="32"/>
        <end position="110"/>
    </location>
</feature>
<reference evidence="2" key="1">
    <citation type="submission" date="2019-03" db="UniProtKB">
        <authorList>
            <consortium name="Ensembl"/>
        </authorList>
    </citation>
    <scope>IDENTIFICATION</scope>
</reference>
<dbReference type="AlphaFoldDB" id="A0A452UC77"/>
<protein>
    <submittedName>
        <fullName evidence="2">Uncharacterized protein</fullName>
    </submittedName>
</protein>
<proteinExistence type="predicted"/>